<dbReference type="WBParaSite" id="SCUD_0000342001-mRNA-1">
    <property type="protein sequence ID" value="SCUD_0000342001-mRNA-1"/>
    <property type="gene ID" value="SCUD_0000342001"/>
</dbReference>
<name>A0A183JL39_9TREM</name>
<keyword evidence="4" id="KW-1185">Reference proteome</keyword>
<protein>
    <submittedName>
        <fullName evidence="5">Transmembrane protein</fullName>
    </submittedName>
</protein>
<keyword evidence="2" id="KW-1133">Transmembrane helix</keyword>
<reference evidence="5" key="1">
    <citation type="submission" date="2016-06" db="UniProtKB">
        <authorList>
            <consortium name="WormBaseParasite"/>
        </authorList>
    </citation>
    <scope>IDENTIFICATION</scope>
</reference>
<feature type="coiled-coil region" evidence="1">
    <location>
        <begin position="58"/>
        <end position="85"/>
    </location>
</feature>
<dbReference type="Proteomes" id="UP000279833">
    <property type="component" value="Unassembled WGS sequence"/>
</dbReference>
<keyword evidence="1" id="KW-0175">Coiled coil</keyword>
<evidence type="ECO:0000313" key="3">
    <source>
        <dbReference type="EMBL" id="VDO81776.1"/>
    </source>
</evidence>
<evidence type="ECO:0000313" key="5">
    <source>
        <dbReference type="WBParaSite" id="SCUD_0000342001-mRNA-1"/>
    </source>
</evidence>
<evidence type="ECO:0000256" key="1">
    <source>
        <dbReference type="SAM" id="Coils"/>
    </source>
</evidence>
<proteinExistence type="predicted"/>
<dbReference type="AlphaFoldDB" id="A0A183JL39"/>
<keyword evidence="2" id="KW-0472">Membrane</keyword>
<reference evidence="3 4" key="2">
    <citation type="submission" date="2018-11" db="EMBL/GenBank/DDBJ databases">
        <authorList>
            <consortium name="Pathogen Informatics"/>
        </authorList>
    </citation>
    <scope>NUCLEOTIDE SEQUENCE [LARGE SCALE GENOMIC DNA]</scope>
    <source>
        <strain evidence="3">Dakar</strain>
        <strain evidence="4">Dakar, Senegal</strain>
    </source>
</reference>
<organism evidence="5">
    <name type="scientific">Schistosoma curassoni</name>
    <dbReference type="NCBI Taxonomy" id="6186"/>
    <lineage>
        <taxon>Eukaryota</taxon>
        <taxon>Metazoa</taxon>
        <taxon>Spiralia</taxon>
        <taxon>Lophotrochozoa</taxon>
        <taxon>Platyhelminthes</taxon>
        <taxon>Trematoda</taxon>
        <taxon>Digenea</taxon>
        <taxon>Strigeidida</taxon>
        <taxon>Schistosomatoidea</taxon>
        <taxon>Schistosomatidae</taxon>
        <taxon>Schistosoma</taxon>
    </lineage>
</organism>
<feature type="transmembrane region" description="Helical" evidence="2">
    <location>
        <begin position="25"/>
        <end position="47"/>
    </location>
</feature>
<keyword evidence="2" id="KW-0812">Transmembrane</keyword>
<evidence type="ECO:0000313" key="4">
    <source>
        <dbReference type="Proteomes" id="UP000279833"/>
    </source>
</evidence>
<evidence type="ECO:0000256" key="2">
    <source>
        <dbReference type="SAM" id="Phobius"/>
    </source>
</evidence>
<sequence>MFFASCSLRNSTISLTEPVLVSGNVSLVTLSIGLLCVSFVGFSHWFYHASSFSEKNSVGENQKKLNVAEQTLKQLQKRSVTYVNNNNNNNNNNME</sequence>
<gene>
    <name evidence="3" type="ORF">SCUD_LOCUS3420</name>
</gene>
<dbReference type="EMBL" id="UZAK01003873">
    <property type="protein sequence ID" value="VDO81776.1"/>
    <property type="molecule type" value="Genomic_DNA"/>
</dbReference>
<accession>A0A183JL39</accession>